<proteinExistence type="predicted"/>
<protein>
    <recommendedName>
        <fullName evidence="4">Spore coat protein U domain-containing protein</fullName>
    </recommendedName>
</protein>
<feature type="signal peptide" evidence="1">
    <location>
        <begin position="1"/>
        <end position="20"/>
    </location>
</feature>
<accession>A0ABN1BMU4</accession>
<dbReference type="Proteomes" id="UP001500191">
    <property type="component" value="Unassembled WGS sequence"/>
</dbReference>
<reference evidence="2 3" key="1">
    <citation type="journal article" date="2019" name="Int. J. Syst. Evol. Microbiol.">
        <title>The Global Catalogue of Microorganisms (GCM) 10K type strain sequencing project: providing services to taxonomists for standard genome sequencing and annotation.</title>
        <authorList>
            <consortium name="The Broad Institute Genomics Platform"/>
            <consortium name="The Broad Institute Genome Sequencing Center for Infectious Disease"/>
            <person name="Wu L."/>
            <person name="Ma J."/>
        </authorList>
    </citation>
    <scope>NUCLEOTIDE SEQUENCE [LARGE SCALE GENOMIC DNA]</scope>
    <source>
        <strain evidence="2 3">JCM 14368</strain>
    </source>
</reference>
<dbReference type="RefSeq" id="WP_343755945.1">
    <property type="nucleotide sequence ID" value="NZ_BAAADB010000004.1"/>
</dbReference>
<evidence type="ECO:0008006" key="4">
    <source>
        <dbReference type="Google" id="ProtNLM"/>
    </source>
</evidence>
<gene>
    <name evidence="2" type="ORF">GCM10008937_06150</name>
</gene>
<feature type="chain" id="PRO_5046491793" description="Spore coat protein U domain-containing protein" evidence="1">
    <location>
        <begin position="21"/>
        <end position="157"/>
    </location>
</feature>
<evidence type="ECO:0000313" key="3">
    <source>
        <dbReference type="Proteomes" id="UP001500191"/>
    </source>
</evidence>
<keyword evidence="1" id="KW-0732">Signal</keyword>
<dbReference type="EMBL" id="BAAADB010000004">
    <property type="protein sequence ID" value="GAA0501452.1"/>
    <property type="molecule type" value="Genomic_DNA"/>
</dbReference>
<comment type="caution">
    <text evidence="2">The sequence shown here is derived from an EMBL/GenBank/DDBJ whole genome shotgun (WGS) entry which is preliminary data.</text>
</comment>
<evidence type="ECO:0000256" key="1">
    <source>
        <dbReference type="SAM" id="SignalP"/>
    </source>
</evidence>
<organism evidence="2 3">
    <name type="scientific">Deinococcus depolymerans</name>
    <dbReference type="NCBI Taxonomy" id="392408"/>
    <lineage>
        <taxon>Bacteria</taxon>
        <taxon>Thermotogati</taxon>
        <taxon>Deinococcota</taxon>
        <taxon>Deinococci</taxon>
        <taxon>Deinococcales</taxon>
        <taxon>Deinococcaceae</taxon>
        <taxon>Deinococcus</taxon>
    </lineage>
</organism>
<keyword evidence="3" id="KW-1185">Reference proteome</keyword>
<sequence>MNAKPALLSTLMILLSTAHAATGSVTPTATSNSVPLQVTVVAGAGCTLSTTDITVSGTYLASDPNGLQQTATNAVNVLCTNGAQYQLSGPGFMTLSNTGNTSSLYANLTYTFTNGSTVTSNGGTDAYDLTVTVPTGQTGVLPQTHTGSTYINITLMN</sequence>
<evidence type="ECO:0000313" key="2">
    <source>
        <dbReference type="EMBL" id="GAA0501452.1"/>
    </source>
</evidence>
<name>A0ABN1BMU4_9DEIO</name>